<dbReference type="SUPFAM" id="SSF52768">
    <property type="entry name" value="Arginase/deacetylase"/>
    <property type="match status" value="1"/>
</dbReference>
<dbReference type="RefSeq" id="WP_200240549.1">
    <property type="nucleotide sequence ID" value="NZ_NRRV01000056.1"/>
</dbReference>
<dbReference type="InterPro" id="IPR000286">
    <property type="entry name" value="HDACs"/>
</dbReference>
<dbReference type="Gene3D" id="3.40.800.20">
    <property type="entry name" value="Histone deacetylase domain"/>
    <property type="match status" value="1"/>
</dbReference>
<dbReference type="PRINTS" id="PR01270">
    <property type="entry name" value="HDASUPER"/>
</dbReference>
<dbReference type="InterPro" id="IPR023801">
    <property type="entry name" value="His_deacetylse_dom"/>
</dbReference>
<dbReference type="EMBL" id="NRRV01000056">
    <property type="protein sequence ID" value="MBK1632753.1"/>
    <property type="molecule type" value="Genomic_DNA"/>
</dbReference>
<dbReference type="CDD" id="cd11599">
    <property type="entry name" value="HDAC_classII_2"/>
    <property type="match status" value="1"/>
</dbReference>
<evidence type="ECO:0000313" key="3">
    <source>
        <dbReference type="EMBL" id="MBK1632753.1"/>
    </source>
</evidence>
<proteinExistence type="inferred from homology"/>
<comment type="caution">
    <text evidence="3">The sequence shown here is derived from an EMBL/GenBank/DDBJ whole genome shotgun (WGS) entry which is preliminary data.</text>
</comment>
<protein>
    <submittedName>
        <fullName evidence="3">Deacetylase</fullName>
    </submittedName>
</protein>
<dbReference type="PANTHER" id="PTHR10625">
    <property type="entry name" value="HISTONE DEACETYLASE HDAC1-RELATED"/>
    <property type="match status" value="1"/>
</dbReference>
<accession>A0ABS1CLM7</accession>
<comment type="similarity">
    <text evidence="1">Belongs to the histone deacetylase family.</text>
</comment>
<dbReference type="InterPro" id="IPR023696">
    <property type="entry name" value="Ureohydrolase_dom_sf"/>
</dbReference>
<dbReference type="PANTHER" id="PTHR10625:SF10">
    <property type="entry name" value="HISTONE DEACETYLASE HDAC1"/>
    <property type="match status" value="1"/>
</dbReference>
<organism evidence="3 4">
    <name type="scientific">Thiohalocapsa halophila</name>
    <dbReference type="NCBI Taxonomy" id="69359"/>
    <lineage>
        <taxon>Bacteria</taxon>
        <taxon>Pseudomonadati</taxon>
        <taxon>Pseudomonadota</taxon>
        <taxon>Gammaproteobacteria</taxon>
        <taxon>Chromatiales</taxon>
        <taxon>Chromatiaceae</taxon>
        <taxon>Thiohalocapsa</taxon>
    </lineage>
</organism>
<evidence type="ECO:0000256" key="1">
    <source>
        <dbReference type="ARBA" id="ARBA00005947"/>
    </source>
</evidence>
<dbReference type="Pfam" id="PF00850">
    <property type="entry name" value="Hist_deacetyl"/>
    <property type="match status" value="1"/>
</dbReference>
<feature type="domain" description="Histone deacetylase" evidence="2">
    <location>
        <begin position="20"/>
        <end position="305"/>
    </location>
</feature>
<reference evidence="3 4" key="1">
    <citation type="journal article" date="2020" name="Microorganisms">
        <title>Osmotic Adaptation and Compatible Solute Biosynthesis of Phototrophic Bacteria as Revealed from Genome Analyses.</title>
        <authorList>
            <person name="Imhoff J.F."/>
            <person name="Rahn T."/>
            <person name="Kunzel S."/>
            <person name="Keller A."/>
            <person name="Neulinger S.C."/>
        </authorList>
    </citation>
    <scope>NUCLEOTIDE SEQUENCE [LARGE SCALE GENOMIC DNA]</scope>
    <source>
        <strain evidence="3 4">DSM 6210</strain>
    </source>
</reference>
<gene>
    <name evidence="3" type="ORF">CKO31_18780</name>
</gene>
<evidence type="ECO:0000259" key="2">
    <source>
        <dbReference type="Pfam" id="PF00850"/>
    </source>
</evidence>
<evidence type="ECO:0000313" key="4">
    <source>
        <dbReference type="Proteomes" id="UP000748752"/>
    </source>
</evidence>
<sequence length="310" mass="33805">MNLAFISHEDCRLHQMGAHHVEVPERLHAVTDRLIAAGLEMLLSHYDAPKATREQLLRVHKPQYVDAVFEAAPTAKDVLVWLDGDTAMNYGTLNAALRAAGAAAYGVDLVMGERHHAAFCAVRPPGHHAERQAAMGFCFFNNVAVGAAHAMAEYGLERIAIVDFDVHHGNGTEDIFSGDERVLFCSSFQHPFYPGTGADSQAPNVLNVPLPARTDGTAFRSAVEMHWLPRLEAFAPQLVMISAGFDGHAEDDMAHFNLREPDYAWVTKQLHDLAERHAGGRIVSCLEGGYSLSALGRSVGVHLDELIGRG</sequence>
<dbReference type="Proteomes" id="UP000748752">
    <property type="component" value="Unassembled WGS sequence"/>
</dbReference>
<dbReference type="InterPro" id="IPR037138">
    <property type="entry name" value="His_deacetylse_dom_sf"/>
</dbReference>
<name>A0ABS1CLM7_9GAMM</name>
<keyword evidence="4" id="KW-1185">Reference proteome</keyword>